<dbReference type="Pfam" id="PF04321">
    <property type="entry name" value="RmlD_sub_bind"/>
    <property type="match status" value="1"/>
</dbReference>
<evidence type="ECO:0000256" key="4">
    <source>
        <dbReference type="ARBA" id="ARBA00017099"/>
    </source>
</evidence>
<evidence type="ECO:0000313" key="9">
    <source>
        <dbReference type="Proteomes" id="UP000030520"/>
    </source>
</evidence>
<evidence type="ECO:0000256" key="1">
    <source>
        <dbReference type="ARBA" id="ARBA00004781"/>
    </source>
</evidence>
<evidence type="ECO:0000256" key="5">
    <source>
        <dbReference type="ARBA" id="ARBA00048200"/>
    </source>
</evidence>
<evidence type="ECO:0000259" key="7">
    <source>
        <dbReference type="Pfam" id="PF04321"/>
    </source>
</evidence>
<keyword evidence="6" id="KW-0521">NADP</keyword>
<evidence type="ECO:0000256" key="6">
    <source>
        <dbReference type="RuleBase" id="RU364082"/>
    </source>
</evidence>
<feature type="domain" description="RmlD-like substrate binding" evidence="7">
    <location>
        <begin position="1"/>
        <end position="164"/>
    </location>
</feature>
<keyword evidence="9" id="KW-1185">Reference proteome</keyword>
<dbReference type="SUPFAM" id="SSF51735">
    <property type="entry name" value="NAD(P)-binding Rossmann-fold domains"/>
    <property type="match status" value="1"/>
</dbReference>
<comment type="function">
    <text evidence="6">Catalyzes the reduction of dTDP-6-deoxy-L-lyxo-4-hexulose to yield dTDP-L-rhamnose.</text>
</comment>
<evidence type="ECO:0000256" key="2">
    <source>
        <dbReference type="ARBA" id="ARBA00010944"/>
    </source>
</evidence>
<comment type="caution">
    <text evidence="8">The sequence shown here is derived from an EMBL/GenBank/DDBJ whole genome shotgun (WGS) entry which is preliminary data.</text>
</comment>
<gene>
    <name evidence="8" type="ORF">NL53_05050</name>
</gene>
<comment type="cofactor">
    <cofactor evidence="6">
        <name>Mg(2+)</name>
        <dbReference type="ChEBI" id="CHEBI:18420"/>
    </cofactor>
    <text evidence="6">Binds 1 Mg(2+) ion per monomer.</text>
</comment>
<accession>A0ABR4YE50</accession>
<evidence type="ECO:0000313" key="8">
    <source>
        <dbReference type="EMBL" id="KHA61772.1"/>
    </source>
</evidence>
<comment type="catalytic activity">
    <reaction evidence="5 6">
        <text>dTDP-beta-L-rhamnose + NADP(+) = dTDP-4-dehydro-beta-L-rhamnose + NADPH + H(+)</text>
        <dbReference type="Rhea" id="RHEA:21796"/>
        <dbReference type="ChEBI" id="CHEBI:15378"/>
        <dbReference type="ChEBI" id="CHEBI:57510"/>
        <dbReference type="ChEBI" id="CHEBI:57783"/>
        <dbReference type="ChEBI" id="CHEBI:58349"/>
        <dbReference type="ChEBI" id="CHEBI:62830"/>
        <dbReference type="EC" id="1.1.1.133"/>
    </reaction>
</comment>
<dbReference type="EC" id="1.1.1.133" evidence="3 6"/>
<dbReference type="Gene3D" id="3.40.50.720">
    <property type="entry name" value="NAD(P)-binding Rossmann-like Domain"/>
    <property type="match status" value="1"/>
</dbReference>
<proteinExistence type="inferred from homology"/>
<comment type="pathway">
    <text evidence="1 6">Carbohydrate biosynthesis; dTDP-L-rhamnose biosynthesis.</text>
</comment>
<organism evidence="8 9">
    <name type="scientific">Vibrio variabilis</name>
    <dbReference type="NCBI Taxonomy" id="990271"/>
    <lineage>
        <taxon>Bacteria</taxon>
        <taxon>Pseudomonadati</taxon>
        <taxon>Pseudomonadota</taxon>
        <taxon>Gammaproteobacteria</taxon>
        <taxon>Vibrionales</taxon>
        <taxon>Vibrionaceae</taxon>
        <taxon>Vibrio</taxon>
    </lineage>
</organism>
<comment type="similarity">
    <text evidence="2 6">Belongs to the dTDP-4-dehydrorhamnose reductase family.</text>
</comment>
<dbReference type="PANTHER" id="PTHR10491:SF4">
    <property type="entry name" value="METHIONINE ADENOSYLTRANSFERASE 2 SUBUNIT BETA"/>
    <property type="match status" value="1"/>
</dbReference>
<name>A0ABR4YE50_9VIBR</name>
<evidence type="ECO:0000256" key="3">
    <source>
        <dbReference type="ARBA" id="ARBA00012929"/>
    </source>
</evidence>
<dbReference type="InterPro" id="IPR029903">
    <property type="entry name" value="RmlD-like-bd"/>
</dbReference>
<dbReference type="InterPro" id="IPR036291">
    <property type="entry name" value="NAD(P)-bd_dom_sf"/>
</dbReference>
<dbReference type="CDD" id="cd05254">
    <property type="entry name" value="dTDP_HR_like_SDR_e"/>
    <property type="match status" value="1"/>
</dbReference>
<keyword evidence="6" id="KW-0560">Oxidoreductase</keyword>
<dbReference type="PANTHER" id="PTHR10491">
    <property type="entry name" value="DTDP-4-DEHYDRORHAMNOSE REDUCTASE"/>
    <property type="match status" value="1"/>
</dbReference>
<sequence>MKVLILGANGMLGSSLTRYLSKNKKLSIYACVRNKENASIFKGVSVEDTIENVDVLDDEALSTLFEMVKPAVVINCVGIIKQVELSKSYTTSIGINSLYPHRLASICDKYSSRMIHFSTDCVFSGSKGNYLESDFPDSNDLYGQSKLLGEVTYGNHLTIRTSIIGHENKSPVSLIDWFLGQKEIKGFSKAIFSGLPTVCVAEVLEKYFIFDDSIKGLYNLSVDPIDKYSLLKLVSIKYGHRCEIVKDSNFIINRSLDYSKLSKEVGYKPDNWDTLIQKMHSEYKCYFSTDPGTGDD</sequence>
<dbReference type="EMBL" id="JRWM01000005">
    <property type="protein sequence ID" value="KHA61772.1"/>
    <property type="molecule type" value="Genomic_DNA"/>
</dbReference>
<dbReference type="InterPro" id="IPR005913">
    <property type="entry name" value="dTDP_dehydrorham_reduct"/>
</dbReference>
<protein>
    <recommendedName>
        <fullName evidence="4 6">dTDP-4-dehydrorhamnose reductase</fullName>
        <ecNumber evidence="3 6">1.1.1.133</ecNumber>
    </recommendedName>
</protein>
<reference evidence="8 9" key="1">
    <citation type="submission" date="2014-10" db="EMBL/GenBank/DDBJ databases">
        <title>Genome sequencing of Vibrio variabilis T01.</title>
        <authorList>
            <person name="Chan K.-G."/>
            <person name="Mohamad N.I."/>
        </authorList>
    </citation>
    <scope>NUCLEOTIDE SEQUENCE [LARGE SCALE GENOMIC DNA]</scope>
    <source>
        <strain evidence="8 9">T01</strain>
    </source>
</reference>
<dbReference type="Proteomes" id="UP000030520">
    <property type="component" value="Unassembled WGS sequence"/>
</dbReference>